<accession>A0ABU2SZE4</accession>
<keyword evidence="1" id="KW-0812">Transmembrane</keyword>
<name>A0ABU2SZE4_9ACTN</name>
<evidence type="ECO:0008006" key="4">
    <source>
        <dbReference type="Google" id="ProtNLM"/>
    </source>
</evidence>
<feature type="transmembrane region" description="Helical" evidence="1">
    <location>
        <begin position="60"/>
        <end position="80"/>
    </location>
</feature>
<evidence type="ECO:0000256" key="1">
    <source>
        <dbReference type="SAM" id="Phobius"/>
    </source>
</evidence>
<protein>
    <recommendedName>
        <fullName evidence="4">Membrane-anchored protein</fullName>
    </recommendedName>
</protein>
<feature type="transmembrane region" description="Helical" evidence="1">
    <location>
        <begin position="240"/>
        <end position="264"/>
    </location>
</feature>
<keyword evidence="1" id="KW-1133">Transmembrane helix</keyword>
<dbReference type="Pfam" id="PF03988">
    <property type="entry name" value="DUF347"/>
    <property type="match status" value="4"/>
</dbReference>
<reference evidence="2" key="1">
    <citation type="submission" date="2024-05" db="EMBL/GenBank/DDBJ databases">
        <title>30 novel species of actinomycetes from the DSMZ collection.</title>
        <authorList>
            <person name="Nouioui I."/>
        </authorList>
    </citation>
    <scope>NUCLEOTIDE SEQUENCE</scope>
    <source>
        <strain evidence="2">DSM 41527</strain>
    </source>
</reference>
<keyword evidence="3" id="KW-1185">Reference proteome</keyword>
<feature type="transmembrane region" description="Helical" evidence="1">
    <location>
        <begin position="182"/>
        <end position="203"/>
    </location>
</feature>
<evidence type="ECO:0000313" key="2">
    <source>
        <dbReference type="EMBL" id="MDT0454356.1"/>
    </source>
</evidence>
<feature type="transmembrane region" description="Helical" evidence="1">
    <location>
        <begin position="92"/>
        <end position="111"/>
    </location>
</feature>
<organism evidence="2 3">
    <name type="scientific">Streptomyces mooreae</name>
    <dbReference type="NCBI Taxonomy" id="3075523"/>
    <lineage>
        <taxon>Bacteria</taxon>
        <taxon>Bacillati</taxon>
        <taxon>Actinomycetota</taxon>
        <taxon>Actinomycetes</taxon>
        <taxon>Kitasatosporales</taxon>
        <taxon>Streptomycetaceae</taxon>
        <taxon>Streptomyces</taxon>
    </lineage>
</organism>
<dbReference type="InterPro" id="IPR007136">
    <property type="entry name" value="DUF347"/>
</dbReference>
<comment type="caution">
    <text evidence="2">The sequence shown here is derived from an EMBL/GenBank/DDBJ whole genome shotgun (WGS) entry which is preliminary data.</text>
</comment>
<feature type="transmembrane region" description="Helical" evidence="1">
    <location>
        <begin position="157"/>
        <end position="176"/>
    </location>
</feature>
<sequence>MTADIPGAVEAHVASGPPSAPVGRGLRRNKVPEVTPYFWVIKILCTTVGETAADLLNEKLGLGLTGVSLLMSVLLVAVLVAQFRTRAYRPGVYWLAVALISVVGTLISDNLTDNLGVPLETSTVAFAVVLVVVFVAWYRSERTLSIHHVDTTRRESFYWLAVLFTFALGTAAGDLVAERMDLGYWVSAGLFALAIAAVAVAHFALGLDAVWSFWIAYILTRPLGASIGDYLSQPTSGGGLGLGTVITSVLFLAVILGLVVFLTVTRRDVSEPERLTPRAG</sequence>
<gene>
    <name evidence="2" type="ORF">RM550_01210</name>
</gene>
<feature type="transmembrane region" description="Helical" evidence="1">
    <location>
        <begin position="117"/>
        <end position="137"/>
    </location>
</feature>
<dbReference type="Proteomes" id="UP001180551">
    <property type="component" value="Unassembled WGS sequence"/>
</dbReference>
<keyword evidence="1" id="KW-0472">Membrane</keyword>
<dbReference type="RefSeq" id="WP_311621786.1">
    <property type="nucleotide sequence ID" value="NZ_JAVRFE010000001.1"/>
</dbReference>
<dbReference type="EMBL" id="JAVRFE010000001">
    <property type="protein sequence ID" value="MDT0454356.1"/>
    <property type="molecule type" value="Genomic_DNA"/>
</dbReference>
<evidence type="ECO:0000313" key="3">
    <source>
        <dbReference type="Proteomes" id="UP001180551"/>
    </source>
</evidence>
<proteinExistence type="predicted"/>
<feature type="transmembrane region" description="Helical" evidence="1">
    <location>
        <begin position="210"/>
        <end position="228"/>
    </location>
</feature>